<feature type="non-terminal residue" evidence="4">
    <location>
        <position position="1"/>
    </location>
</feature>
<protein>
    <recommendedName>
        <fullName evidence="3">CCDC66 domain-containing protein</fullName>
    </recommendedName>
</protein>
<dbReference type="InterPro" id="IPR039183">
    <property type="entry name" value="CCD66"/>
</dbReference>
<dbReference type="Proteomes" id="UP000837857">
    <property type="component" value="Chromosome 11"/>
</dbReference>
<feature type="domain" description="CCDC66" evidence="3">
    <location>
        <begin position="70"/>
        <end position="192"/>
    </location>
</feature>
<feature type="compositionally biased region" description="Polar residues" evidence="2">
    <location>
        <begin position="531"/>
        <end position="540"/>
    </location>
</feature>
<dbReference type="InterPro" id="IPR040467">
    <property type="entry name" value="CCDC66_dom"/>
</dbReference>
<dbReference type="PANTHER" id="PTHR22736:SF2">
    <property type="entry name" value="COILED-COIL DOMAIN-CONTAINING PROTEIN 66"/>
    <property type="match status" value="1"/>
</dbReference>
<evidence type="ECO:0000259" key="3">
    <source>
        <dbReference type="Pfam" id="PF15236"/>
    </source>
</evidence>
<feature type="region of interest" description="Disordered" evidence="2">
    <location>
        <begin position="207"/>
        <end position="261"/>
    </location>
</feature>
<proteinExistence type="predicted"/>
<feature type="compositionally biased region" description="Basic and acidic residues" evidence="2">
    <location>
        <begin position="230"/>
        <end position="244"/>
    </location>
</feature>
<gene>
    <name evidence="4" type="ORF">IPOD504_LOCUS1978</name>
</gene>
<accession>A0ABN8HQG4</accession>
<feature type="compositionally biased region" description="Basic residues" evidence="2">
    <location>
        <begin position="502"/>
        <end position="516"/>
    </location>
</feature>
<keyword evidence="1" id="KW-0175">Coiled coil</keyword>
<evidence type="ECO:0000313" key="5">
    <source>
        <dbReference type="Proteomes" id="UP000837857"/>
    </source>
</evidence>
<reference evidence="4" key="1">
    <citation type="submission" date="2022-03" db="EMBL/GenBank/DDBJ databases">
        <authorList>
            <person name="Martin H S."/>
        </authorList>
    </citation>
    <scope>NUCLEOTIDE SEQUENCE</scope>
</reference>
<evidence type="ECO:0000256" key="2">
    <source>
        <dbReference type="SAM" id="MobiDB-lite"/>
    </source>
</evidence>
<dbReference type="PANTHER" id="PTHR22736">
    <property type="entry name" value="COILED-COIL DOMAIN-CONTAINING PROTEIN 66"/>
    <property type="match status" value="1"/>
</dbReference>
<evidence type="ECO:0000256" key="1">
    <source>
        <dbReference type="SAM" id="Coils"/>
    </source>
</evidence>
<name>A0ABN8HQG4_9NEOP</name>
<keyword evidence="5" id="KW-1185">Reference proteome</keyword>
<dbReference type="Pfam" id="PF15236">
    <property type="entry name" value="CCDC66"/>
    <property type="match status" value="1"/>
</dbReference>
<sequence length="540" mass="62937">MACGQHVAQAKRKKEGLVGEIEEWPPMPNQKKGTPSWVERGLNMIDNASDALVIDQGSSTNSGLECDRSSCNGSEEGKTFLRGQNVPMEPEVRAQRENKRIKALELQSAILSQLEDREKRRQEEREREVREERLAELRIQKQQEEDMLRIQEEKRKHEEKQIFEQRKLEALKKALEEAERRAQTDSLRHKVDKNVETADIERDIDKDYANIDENAPQDGSRNSLKKDRRLRSEERYKKDLENRPKWGANKPVAQYKKQSEKDPFYSQKRKLSSSCVAASRTFTVAMSKLDDLFDKKKDEAPMLDLSKTIINTAEEYRAVLDKVPEFKTRPEKVRADDIKIKDRPEDTRIKTSKKELRAYEKLGTRGYEDKHFTFMDPVPVEMRGLKFEELCAVPIEWRMLTSIRPKSKLDEEYFNRLIELRKSELRTKARDKREYAKNNMVRKTKNRSGVTETRILCCSECGEEYCNGNMCNITNYDMFARLKLEIEPKVARHVAPVQGGGKLRKLRRKIRRKPRSKSAAPPLLRKDATKNCGTRSDSDL</sequence>
<feature type="coiled-coil region" evidence="1">
    <location>
        <begin position="111"/>
        <end position="188"/>
    </location>
</feature>
<organism evidence="4 5">
    <name type="scientific">Iphiclides podalirius</name>
    <name type="common">scarce swallowtail</name>
    <dbReference type="NCBI Taxonomy" id="110791"/>
    <lineage>
        <taxon>Eukaryota</taxon>
        <taxon>Metazoa</taxon>
        <taxon>Ecdysozoa</taxon>
        <taxon>Arthropoda</taxon>
        <taxon>Hexapoda</taxon>
        <taxon>Insecta</taxon>
        <taxon>Pterygota</taxon>
        <taxon>Neoptera</taxon>
        <taxon>Endopterygota</taxon>
        <taxon>Lepidoptera</taxon>
        <taxon>Glossata</taxon>
        <taxon>Ditrysia</taxon>
        <taxon>Papilionoidea</taxon>
        <taxon>Papilionidae</taxon>
        <taxon>Papilioninae</taxon>
        <taxon>Iphiclides</taxon>
    </lineage>
</organism>
<dbReference type="EMBL" id="OW152823">
    <property type="protein sequence ID" value="CAH2039780.1"/>
    <property type="molecule type" value="Genomic_DNA"/>
</dbReference>
<feature type="region of interest" description="Disordered" evidence="2">
    <location>
        <begin position="497"/>
        <end position="540"/>
    </location>
</feature>
<evidence type="ECO:0000313" key="4">
    <source>
        <dbReference type="EMBL" id="CAH2039780.1"/>
    </source>
</evidence>